<evidence type="ECO:0000313" key="4">
    <source>
        <dbReference type="Proteomes" id="UP000293465"/>
    </source>
</evidence>
<dbReference type="GeneID" id="56275992"/>
<feature type="domain" description="BON" evidence="2">
    <location>
        <begin position="122"/>
        <end position="189"/>
    </location>
</feature>
<dbReference type="PROSITE" id="PS50914">
    <property type="entry name" value="BON"/>
    <property type="match status" value="2"/>
</dbReference>
<evidence type="ECO:0000313" key="3">
    <source>
        <dbReference type="EMBL" id="RYU45668.1"/>
    </source>
</evidence>
<reference evidence="3 4" key="1">
    <citation type="submission" date="2019-02" db="EMBL/GenBank/DDBJ databases">
        <title>Genome sequences of Aliivibrio finisterrensis strains from farmed Atlantic salmon.</title>
        <authorList>
            <person name="Bowman J.P."/>
        </authorList>
    </citation>
    <scope>NUCLEOTIDE SEQUENCE [LARGE SCALE GENOMIC DNA]</scope>
    <source>
        <strain evidence="3 4">A32</strain>
    </source>
</reference>
<dbReference type="InterPro" id="IPR051686">
    <property type="entry name" value="Lipoprotein_DolP"/>
</dbReference>
<dbReference type="EMBL" id="SEZJ01000011">
    <property type="protein sequence ID" value="RYU45668.1"/>
    <property type="molecule type" value="Genomic_DNA"/>
</dbReference>
<dbReference type="PANTHER" id="PTHR34606:SF4">
    <property type="entry name" value="OUTER MEMBRANE LIPOPROTEIN DOLP"/>
    <property type="match status" value="1"/>
</dbReference>
<sequence length="196" mass="21424">MKLIKLSALLLSAVLLQGCAGLFIAGAATTASVVTDNRTMKEQLTDKNISLEATGLANKAPYQYNMRVSAVTYNGKTLLMGQAKNNQLNQDFEKQIKSLNGVNTVYNQIRVRPLLTFTQINNDSWITTKVKSSLLAKSELNGIKISVFTEAQEVFLVGFVTEEQGNITAEVARNIKGVKEVIKAFEYGQGGSVEKE</sequence>
<feature type="chain" id="PRO_5020326441" evidence="1">
    <location>
        <begin position="28"/>
        <end position="196"/>
    </location>
</feature>
<organism evidence="3 4">
    <name type="scientific">Aliivibrio finisterrensis</name>
    <dbReference type="NCBI Taxonomy" id="511998"/>
    <lineage>
        <taxon>Bacteria</taxon>
        <taxon>Pseudomonadati</taxon>
        <taxon>Pseudomonadota</taxon>
        <taxon>Gammaproteobacteria</taxon>
        <taxon>Vibrionales</taxon>
        <taxon>Vibrionaceae</taxon>
        <taxon>Aliivibrio</taxon>
    </lineage>
</organism>
<evidence type="ECO:0000259" key="2">
    <source>
        <dbReference type="PROSITE" id="PS50914"/>
    </source>
</evidence>
<proteinExistence type="predicted"/>
<dbReference type="PROSITE" id="PS51257">
    <property type="entry name" value="PROKAR_LIPOPROTEIN"/>
    <property type="match status" value="1"/>
</dbReference>
<dbReference type="Proteomes" id="UP000293465">
    <property type="component" value="Unassembled WGS sequence"/>
</dbReference>
<dbReference type="RefSeq" id="WP_130087773.1">
    <property type="nucleotide sequence ID" value="NZ_SEZJ01000011.1"/>
</dbReference>
<keyword evidence="1" id="KW-0732">Signal</keyword>
<feature type="signal peptide" evidence="1">
    <location>
        <begin position="1"/>
        <end position="27"/>
    </location>
</feature>
<feature type="domain" description="BON" evidence="2">
    <location>
        <begin position="45"/>
        <end position="113"/>
    </location>
</feature>
<accession>A0A4Q5KK51</accession>
<dbReference type="PANTHER" id="PTHR34606">
    <property type="entry name" value="BON DOMAIN-CONTAINING PROTEIN"/>
    <property type="match status" value="1"/>
</dbReference>
<dbReference type="AlphaFoldDB" id="A0A4Q5KK51"/>
<gene>
    <name evidence="3" type="ORF">ERW49_13065</name>
</gene>
<evidence type="ECO:0000256" key="1">
    <source>
        <dbReference type="SAM" id="SignalP"/>
    </source>
</evidence>
<dbReference type="OrthoDB" id="9783990at2"/>
<dbReference type="Pfam" id="PF04972">
    <property type="entry name" value="BON"/>
    <property type="match status" value="2"/>
</dbReference>
<protein>
    <submittedName>
        <fullName evidence="3">BON domain-containing protein</fullName>
    </submittedName>
</protein>
<name>A0A4Q5KK51_9GAMM</name>
<dbReference type="InterPro" id="IPR007055">
    <property type="entry name" value="BON_dom"/>
</dbReference>
<comment type="caution">
    <text evidence="3">The sequence shown here is derived from an EMBL/GenBank/DDBJ whole genome shotgun (WGS) entry which is preliminary data.</text>
</comment>